<evidence type="ECO:0000256" key="3">
    <source>
        <dbReference type="PROSITE-ProRule" id="PRU00284"/>
    </source>
</evidence>
<dbReference type="PROSITE" id="PS50111">
    <property type="entry name" value="CHEMOTAXIS_TRANSDUC_2"/>
    <property type="match status" value="1"/>
</dbReference>
<dbReference type="PANTHER" id="PTHR32089:SF112">
    <property type="entry name" value="LYSOZYME-LIKE PROTEIN-RELATED"/>
    <property type="match status" value="1"/>
</dbReference>
<feature type="region of interest" description="Disordered" evidence="4">
    <location>
        <begin position="239"/>
        <end position="258"/>
    </location>
</feature>
<evidence type="ECO:0000313" key="7">
    <source>
        <dbReference type="Proteomes" id="UP000199287"/>
    </source>
</evidence>
<dbReference type="SMART" id="SM00283">
    <property type="entry name" value="MA"/>
    <property type="match status" value="1"/>
</dbReference>
<organism evidence="6 7">
    <name type="scientific">Tindallia magadiensis</name>
    <dbReference type="NCBI Taxonomy" id="69895"/>
    <lineage>
        <taxon>Bacteria</taxon>
        <taxon>Bacillati</taxon>
        <taxon>Bacillota</taxon>
        <taxon>Clostridia</taxon>
        <taxon>Peptostreptococcales</taxon>
        <taxon>Tindalliaceae</taxon>
        <taxon>Tindallia</taxon>
    </lineage>
</organism>
<dbReference type="InterPro" id="IPR004090">
    <property type="entry name" value="Chemotax_Me-accpt_rcpt"/>
</dbReference>
<protein>
    <submittedName>
        <fullName evidence="6">Methyl-accepting chemotaxis protein (MCP) signalling domain-containing protein</fullName>
    </submittedName>
</protein>
<proteinExistence type="inferred from homology"/>
<dbReference type="GO" id="GO:0006935">
    <property type="term" value="P:chemotaxis"/>
    <property type="evidence" value="ECO:0007669"/>
    <property type="project" value="InterPro"/>
</dbReference>
<dbReference type="STRING" id="69895.SAMN05192551_106154"/>
<name>A0A1I3FGG1_9FIRM</name>
<accession>A0A1I3FGG1</accession>
<dbReference type="GO" id="GO:0004888">
    <property type="term" value="F:transmembrane signaling receptor activity"/>
    <property type="evidence" value="ECO:0007669"/>
    <property type="project" value="InterPro"/>
</dbReference>
<dbReference type="GO" id="GO:0016020">
    <property type="term" value="C:membrane"/>
    <property type="evidence" value="ECO:0007669"/>
    <property type="project" value="InterPro"/>
</dbReference>
<evidence type="ECO:0000256" key="2">
    <source>
        <dbReference type="ARBA" id="ARBA00029447"/>
    </source>
</evidence>
<keyword evidence="1 3" id="KW-0807">Transducer</keyword>
<dbReference type="Proteomes" id="UP000199287">
    <property type="component" value="Unassembled WGS sequence"/>
</dbReference>
<reference evidence="7" key="1">
    <citation type="submission" date="2016-10" db="EMBL/GenBank/DDBJ databases">
        <authorList>
            <person name="Varghese N."/>
            <person name="Submissions S."/>
        </authorList>
    </citation>
    <scope>NUCLEOTIDE SEQUENCE [LARGE SCALE GENOMIC DNA]</scope>
    <source>
        <strain evidence="7">Z-7934</strain>
    </source>
</reference>
<dbReference type="SUPFAM" id="SSF58104">
    <property type="entry name" value="Methyl-accepting chemotaxis protein (MCP) signaling domain"/>
    <property type="match status" value="1"/>
</dbReference>
<feature type="domain" description="Methyl-accepting transducer" evidence="5">
    <location>
        <begin position="157"/>
        <end position="284"/>
    </location>
</feature>
<sequence length="284" mass="30969">MMKKIIGQSALDAFQEVVPFLKMLYPQDAAVFACDRQKYLAFEEAEGFKIGIKEGNFLKENTSEDQAIRKKEKISVNVSKEVSGIPYHAIAIPVFDQSDNVIGAVGVCLSLEYHESYQEISGRFEKAFHEVGKGVKEISASAEHLAEIGEKLSWLSKNAAEAVQKTDEIMKIIGGISNKTKMLGMNASIEAARAGQEGKGFAVVAQEIQKLSNSTQQAASDVDGIIKDMADTIESVSRETQETSAISEEQSAFAEEVSATMDELKDQLESLGQLFEELVAGTSR</sequence>
<evidence type="ECO:0000256" key="4">
    <source>
        <dbReference type="SAM" id="MobiDB-lite"/>
    </source>
</evidence>
<evidence type="ECO:0000313" key="6">
    <source>
        <dbReference type="EMBL" id="SFI10237.1"/>
    </source>
</evidence>
<dbReference type="AlphaFoldDB" id="A0A1I3FGG1"/>
<dbReference type="Pfam" id="PF00015">
    <property type="entry name" value="MCPsignal"/>
    <property type="match status" value="1"/>
</dbReference>
<gene>
    <name evidence="6" type="ORF">SAMN05192551_106154</name>
</gene>
<evidence type="ECO:0000256" key="1">
    <source>
        <dbReference type="ARBA" id="ARBA00023224"/>
    </source>
</evidence>
<dbReference type="GO" id="GO:0007165">
    <property type="term" value="P:signal transduction"/>
    <property type="evidence" value="ECO:0007669"/>
    <property type="project" value="UniProtKB-KW"/>
</dbReference>
<evidence type="ECO:0000259" key="5">
    <source>
        <dbReference type="PROSITE" id="PS50111"/>
    </source>
</evidence>
<dbReference type="Gene3D" id="1.10.287.950">
    <property type="entry name" value="Methyl-accepting chemotaxis protein"/>
    <property type="match status" value="1"/>
</dbReference>
<keyword evidence="7" id="KW-1185">Reference proteome</keyword>
<dbReference type="InterPro" id="IPR004089">
    <property type="entry name" value="MCPsignal_dom"/>
</dbReference>
<comment type="similarity">
    <text evidence="2">Belongs to the methyl-accepting chemotaxis (MCP) protein family.</text>
</comment>
<dbReference type="EMBL" id="FOQA01000006">
    <property type="protein sequence ID" value="SFI10237.1"/>
    <property type="molecule type" value="Genomic_DNA"/>
</dbReference>
<dbReference type="PRINTS" id="PR00260">
    <property type="entry name" value="CHEMTRNSDUCR"/>
</dbReference>
<dbReference type="OrthoDB" id="9807021at2"/>
<dbReference type="PANTHER" id="PTHR32089">
    <property type="entry name" value="METHYL-ACCEPTING CHEMOTAXIS PROTEIN MCPB"/>
    <property type="match status" value="1"/>
</dbReference>